<feature type="compositionally biased region" description="Acidic residues" evidence="1">
    <location>
        <begin position="249"/>
        <end position="269"/>
    </location>
</feature>
<evidence type="ECO:0000256" key="1">
    <source>
        <dbReference type="SAM" id="MobiDB-lite"/>
    </source>
</evidence>
<keyword evidence="3" id="KW-1185">Reference proteome</keyword>
<proteinExistence type="predicted"/>
<dbReference type="Proteomes" id="UP000185557">
    <property type="component" value="Unassembled WGS sequence"/>
</dbReference>
<reference evidence="2 3" key="1">
    <citation type="submission" date="2016-11" db="EMBL/GenBank/DDBJ databases">
        <title>Draft Genome Sequences of Nine Cyanobacterial Strains from Diverse Habitats.</title>
        <authorList>
            <person name="Zhu T."/>
            <person name="Hou S."/>
            <person name="Lu X."/>
            <person name="Hess W.R."/>
        </authorList>
    </citation>
    <scope>NUCLEOTIDE SEQUENCE [LARGE SCALE GENOMIC DNA]</scope>
    <source>
        <strain evidence="2 3">NIES-30</strain>
    </source>
</reference>
<dbReference type="EMBL" id="MRCG01000007">
    <property type="protein sequence ID" value="OKH47998.1"/>
    <property type="molecule type" value="Genomic_DNA"/>
</dbReference>
<dbReference type="RefSeq" id="WP_073608451.1">
    <property type="nucleotide sequence ID" value="NZ_MRCG01000007.1"/>
</dbReference>
<comment type="caution">
    <text evidence="2">The sequence shown here is derived from an EMBL/GenBank/DDBJ whole genome shotgun (WGS) entry which is preliminary data.</text>
</comment>
<gene>
    <name evidence="2" type="ORF">NIES30_10845</name>
</gene>
<evidence type="ECO:0000313" key="2">
    <source>
        <dbReference type="EMBL" id="OKH47998.1"/>
    </source>
</evidence>
<dbReference type="InterPro" id="IPR027417">
    <property type="entry name" value="P-loop_NTPase"/>
</dbReference>
<dbReference type="AlphaFoldDB" id="A0A1U7J5G9"/>
<dbReference type="SUPFAM" id="SSF52540">
    <property type="entry name" value="P-loop containing nucleoside triphosphate hydrolases"/>
    <property type="match status" value="1"/>
</dbReference>
<accession>A0A1U7J5G9</accession>
<protein>
    <submittedName>
        <fullName evidence="2">Uncharacterized protein</fullName>
    </submittedName>
</protein>
<feature type="region of interest" description="Disordered" evidence="1">
    <location>
        <begin position="248"/>
        <end position="269"/>
    </location>
</feature>
<sequence>MSAPRYTASKSLPKGRSSYVINFRHPLRKDPKTGQGLKIRRGLSTADAAEADALVAEMNQLLSNESFHSISMQPEAARKFSNIIVEAFYDDIENVAGNNWALRERYLPLPSAEEGYAKVLFVGTTGAGKTSLLRHLIGSDPDKDRFPSTSTAKTTIADTEIIMADAPYRAVVTFFSEASVRTNIHECLVEACLKTKAELDKALVSDGEAEADDSKIVNSLLNHPAQRFRLGYTLGLWNPHISAINESANEGDEDEDEWNDDDDTPDDADALASEATIPTLAEKAQMQATLESYVKRIRQITVAALEALPEALGGIDLKEEDPDIIEELFGDTVWQQEDFSDLVNDIMDEVQKRFDWLTGGNLRKRGSGWPEVWSYESEDRDEFIGKVRQLSSNYAKYFGRLLTPIVEGVRVSGPFAPVFADTDRKLIFMDGQGLGHTPDSATSVTTHITERFKDVDLILLVDNAKQPMQAAPLSVIRSVAASGYQKKLAIAFTHFDQVKGANLPGFKEKQDHVLASLVNGLNSLSDALGNKTVRAIERNLDQRCFMIGGLDRSLEAAVGKKRQTNRDELERLLDFCQDAIEEDLHVEARPIYDSAFLMYALQSATNDFRQRWDALLGLGKLDGVSKEHWARIWALNRRMADQLNIEYDTLKPVADLLARLNEGTNTFLSKPADWTKKPKNDDEEDAVINAIKQSVDTRLRRLAESRIANDPLKRWQSAFRHSGLGSTFKRAEDIQMLYTIAAPELGTVMTEVAREFLNEVRQIVYTAIEEHEGRIVAETSVPRR</sequence>
<organism evidence="2 3">
    <name type="scientific">Phormidium tenue NIES-30</name>
    <dbReference type="NCBI Taxonomy" id="549789"/>
    <lineage>
        <taxon>Bacteria</taxon>
        <taxon>Bacillati</taxon>
        <taxon>Cyanobacteriota</taxon>
        <taxon>Cyanophyceae</taxon>
        <taxon>Oscillatoriophycideae</taxon>
        <taxon>Oscillatoriales</taxon>
        <taxon>Oscillatoriaceae</taxon>
        <taxon>Phormidium</taxon>
    </lineage>
</organism>
<evidence type="ECO:0000313" key="3">
    <source>
        <dbReference type="Proteomes" id="UP000185557"/>
    </source>
</evidence>
<name>A0A1U7J5G9_9CYAN</name>
<dbReference type="OrthoDB" id="8455278at2"/>